<feature type="transmembrane region" description="Helical" evidence="12">
    <location>
        <begin position="186"/>
        <end position="210"/>
    </location>
</feature>
<dbReference type="InterPro" id="IPR047871">
    <property type="entry name" value="K_chnl_Slo-like"/>
</dbReference>
<dbReference type="SUPFAM" id="SSF81324">
    <property type="entry name" value="Voltage-gated potassium channels"/>
    <property type="match status" value="1"/>
</dbReference>
<dbReference type="RefSeq" id="WP_204393386.1">
    <property type="nucleotide sequence ID" value="NZ_JAFBBW010000001.1"/>
</dbReference>
<evidence type="ECO:0000256" key="8">
    <source>
        <dbReference type="ARBA" id="ARBA00023065"/>
    </source>
</evidence>
<feature type="transmembrane region" description="Helical" evidence="12">
    <location>
        <begin position="128"/>
        <end position="146"/>
    </location>
</feature>
<keyword evidence="2" id="KW-0813">Transport</keyword>
<feature type="region of interest" description="Disordered" evidence="11">
    <location>
        <begin position="220"/>
        <end position="264"/>
    </location>
</feature>
<keyword evidence="5" id="KW-0631">Potassium channel</keyword>
<keyword evidence="10 14" id="KW-0407">Ion channel</keyword>
<dbReference type="Gene3D" id="1.10.287.70">
    <property type="match status" value="1"/>
</dbReference>
<dbReference type="GO" id="GO:0034220">
    <property type="term" value="P:monoatomic ion transmembrane transport"/>
    <property type="evidence" value="ECO:0007669"/>
    <property type="project" value="UniProtKB-KW"/>
</dbReference>
<evidence type="ECO:0000256" key="2">
    <source>
        <dbReference type="ARBA" id="ARBA00022448"/>
    </source>
</evidence>
<reference evidence="15" key="1">
    <citation type="journal article" date="2019" name="Int. J. Syst. Evol. Microbiol.">
        <title>The Global Catalogue of Microorganisms (GCM) 10K type strain sequencing project: providing services to taxonomists for standard genome sequencing and annotation.</title>
        <authorList>
            <consortium name="The Broad Institute Genomics Platform"/>
            <consortium name="The Broad Institute Genome Sequencing Center for Infectious Disease"/>
            <person name="Wu L."/>
            <person name="Ma J."/>
        </authorList>
    </citation>
    <scope>NUCLEOTIDE SEQUENCE [LARGE SCALE GENOMIC DNA]</scope>
    <source>
        <strain evidence="15">CGMCC 1.12192</strain>
    </source>
</reference>
<dbReference type="Pfam" id="PF07885">
    <property type="entry name" value="Ion_trans_2"/>
    <property type="match status" value="1"/>
</dbReference>
<evidence type="ECO:0000256" key="6">
    <source>
        <dbReference type="ARBA" id="ARBA00022958"/>
    </source>
</evidence>
<sequence length="264" mass="28786">MRRWAVGAEGRRERWVEATSRLLAVLGVLFVVSYVVFVLWVDRPRWVDPILWVFLAAGWVAFVTDVIVQVSLTPRGQRWRWVWRHPVQVLSALLPLFRALRVVSLVQQLPVLERRTTGAVRARFVSEALTYALVFVFFIALVTYHVERDAPGATIVTFGDALWWACVTLATVGYGDMVPVTVPGRIYAVLLMAGGVAILGTASAALVSVLNERLQSARRAAGSPPPLAERPGLVDDASGRAAEGLHETGPGAADVGDAEGPRTP</sequence>
<feature type="transmembrane region" description="Helical" evidence="12">
    <location>
        <begin position="21"/>
        <end position="40"/>
    </location>
</feature>
<keyword evidence="4 12" id="KW-0812">Transmembrane</keyword>
<protein>
    <submittedName>
        <fullName evidence="14">Potassium channel family protein</fullName>
    </submittedName>
</protein>
<organism evidence="14 15">
    <name type="scientific">Agromyces aurantiacus</name>
    <dbReference type="NCBI Taxonomy" id="165814"/>
    <lineage>
        <taxon>Bacteria</taxon>
        <taxon>Bacillati</taxon>
        <taxon>Actinomycetota</taxon>
        <taxon>Actinomycetes</taxon>
        <taxon>Micrococcales</taxon>
        <taxon>Microbacteriaceae</taxon>
        <taxon>Agromyces</taxon>
    </lineage>
</organism>
<evidence type="ECO:0000256" key="3">
    <source>
        <dbReference type="ARBA" id="ARBA00022538"/>
    </source>
</evidence>
<dbReference type="Proteomes" id="UP001595960">
    <property type="component" value="Unassembled WGS sequence"/>
</dbReference>
<keyword evidence="6" id="KW-0630">Potassium</keyword>
<evidence type="ECO:0000256" key="11">
    <source>
        <dbReference type="SAM" id="MobiDB-lite"/>
    </source>
</evidence>
<keyword evidence="9 12" id="KW-0472">Membrane</keyword>
<evidence type="ECO:0000256" key="9">
    <source>
        <dbReference type="ARBA" id="ARBA00023136"/>
    </source>
</evidence>
<dbReference type="EMBL" id="JBHSJC010000001">
    <property type="protein sequence ID" value="MFC4829570.1"/>
    <property type="molecule type" value="Genomic_DNA"/>
</dbReference>
<comment type="subcellular location">
    <subcellularLocation>
        <location evidence="1">Membrane</location>
        <topology evidence="1">Multi-pass membrane protein</topology>
    </subcellularLocation>
</comment>
<evidence type="ECO:0000313" key="14">
    <source>
        <dbReference type="EMBL" id="MFC4829570.1"/>
    </source>
</evidence>
<evidence type="ECO:0000256" key="7">
    <source>
        <dbReference type="ARBA" id="ARBA00022989"/>
    </source>
</evidence>
<keyword evidence="8" id="KW-0406">Ion transport</keyword>
<evidence type="ECO:0000313" key="15">
    <source>
        <dbReference type="Proteomes" id="UP001595960"/>
    </source>
</evidence>
<comment type="caution">
    <text evidence="14">The sequence shown here is derived from an EMBL/GenBank/DDBJ whole genome shotgun (WGS) entry which is preliminary data.</text>
</comment>
<evidence type="ECO:0000256" key="4">
    <source>
        <dbReference type="ARBA" id="ARBA00022692"/>
    </source>
</evidence>
<keyword evidence="7 12" id="KW-1133">Transmembrane helix</keyword>
<name>A0ABV9R709_9MICO</name>
<proteinExistence type="predicted"/>
<feature type="transmembrane region" description="Helical" evidence="12">
    <location>
        <begin position="153"/>
        <end position="174"/>
    </location>
</feature>
<dbReference type="PANTHER" id="PTHR10027:SF10">
    <property type="entry name" value="SLOWPOKE 2, ISOFORM D"/>
    <property type="match status" value="1"/>
</dbReference>
<feature type="transmembrane region" description="Helical" evidence="12">
    <location>
        <begin position="46"/>
        <end position="68"/>
    </location>
</feature>
<keyword evidence="15" id="KW-1185">Reference proteome</keyword>
<dbReference type="PANTHER" id="PTHR10027">
    <property type="entry name" value="CALCIUM-ACTIVATED POTASSIUM CHANNEL ALPHA CHAIN"/>
    <property type="match status" value="1"/>
</dbReference>
<feature type="domain" description="Potassium channel" evidence="13">
    <location>
        <begin position="132"/>
        <end position="210"/>
    </location>
</feature>
<gene>
    <name evidence="14" type="ORF">ACFPER_12255</name>
</gene>
<accession>A0ABV9R709</accession>
<dbReference type="InterPro" id="IPR013099">
    <property type="entry name" value="K_chnl_dom"/>
</dbReference>
<evidence type="ECO:0000256" key="1">
    <source>
        <dbReference type="ARBA" id="ARBA00004141"/>
    </source>
</evidence>
<keyword evidence="3" id="KW-0633">Potassium transport</keyword>
<evidence type="ECO:0000256" key="10">
    <source>
        <dbReference type="ARBA" id="ARBA00023303"/>
    </source>
</evidence>
<evidence type="ECO:0000256" key="12">
    <source>
        <dbReference type="SAM" id="Phobius"/>
    </source>
</evidence>
<evidence type="ECO:0000256" key="5">
    <source>
        <dbReference type="ARBA" id="ARBA00022826"/>
    </source>
</evidence>
<evidence type="ECO:0000259" key="13">
    <source>
        <dbReference type="Pfam" id="PF07885"/>
    </source>
</evidence>